<dbReference type="InterPro" id="IPR014434">
    <property type="entry name" value="Monothiol_GRX"/>
</dbReference>
<dbReference type="Proteomes" id="UP001597314">
    <property type="component" value="Unassembled WGS sequence"/>
</dbReference>
<evidence type="ECO:0000256" key="2">
    <source>
        <dbReference type="ARBA" id="ARBA00022714"/>
    </source>
</evidence>
<dbReference type="PROSITE" id="PS51354">
    <property type="entry name" value="GLUTAREDOXIN_2"/>
    <property type="match status" value="1"/>
</dbReference>
<evidence type="ECO:0000256" key="5">
    <source>
        <dbReference type="ARBA" id="ARBA00023014"/>
    </source>
</evidence>
<evidence type="ECO:0000259" key="8">
    <source>
        <dbReference type="Pfam" id="PF00462"/>
    </source>
</evidence>
<name>A0ABW5AE38_9BRAD</name>
<evidence type="ECO:0000256" key="6">
    <source>
        <dbReference type="ARBA" id="ARBA00023284"/>
    </source>
</evidence>
<organism evidence="9 10">
    <name type="scientific">Rhodoplanes azumiensis</name>
    <dbReference type="NCBI Taxonomy" id="1897628"/>
    <lineage>
        <taxon>Bacteria</taxon>
        <taxon>Pseudomonadati</taxon>
        <taxon>Pseudomonadota</taxon>
        <taxon>Alphaproteobacteria</taxon>
        <taxon>Hyphomicrobiales</taxon>
        <taxon>Nitrobacteraceae</taxon>
        <taxon>Rhodoplanes</taxon>
    </lineage>
</organism>
<keyword evidence="6" id="KW-0676">Redox-active center</keyword>
<keyword evidence="5" id="KW-0411">Iron-sulfur</keyword>
<keyword evidence="3" id="KW-0479">Metal-binding</keyword>
<dbReference type="EMBL" id="JBHUIW010000002">
    <property type="protein sequence ID" value="MFD2181194.1"/>
    <property type="molecule type" value="Genomic_DNA"/>
</dbReference>
<dbReference type="InterPro" id="IPR004480">
    <property type="entry name" value="Monothiol_GRX-rel"/>
</dbReference>
<protein>
    <recommendedName>
        <fullName evidence="7">Glutaredoxin</fullName>
    </recommendedName>
</protein>
<dbReference type="InterPro" id="IPR036249">
    <property type="entry name" value="Thioredoxin-like_sf"/>
</dbReference>
<accession>A0ABW5AE38</accession>
<gene>
    <name evidence="9" type="primary">grxD</name>
    <name evidence="9" type="ORF">ACFSOX_03435</name>
</gene>
<dbReference type="PANTHER" id="PTHR10293:SF72">
    <property type="entry name" value="MONOTHIOL GLUTAREDOXIN-S14, CHLOROPLASTIC"/>
    <property type="match status" value="1"/>
</dbReference>
<dbReference type="Pfam" id="PF00462">
    <property type="entry name" value="Glutaredoxin"/>
    <property type="match status" value="1"/>
</dbReference>
<reference evidence="10" key="1">
    <citation type="journal article" date="2019" name="Int. J. Syst. Evol. Microbiol.">
        <title>The Global Catalogue of Microorganisms (GCM) 10K type strain sequencing project: providing services to taxonomists for standard genome sequencing and annotation.</title>
        <authorList>
            <consortium name="The Broad Institute Genomics Platform"/>
            <consortium name="The Broad Institute Genome Sequencing Center for Infectious Disease"/>
            <person name="Wu L."/>
            <person name="Ma J."/>
        </authorList>
    </citation>
    <scope>NUCLEOTIDE SEQUENCE [LARGE SCALE GENOMIC DNA]</scope>
    <source>
        <strain evidence="10">CGMCC 1.6774</strain>
    </source>
</reference>
<dbReference type="PIRSF" id="PIRSF005894">
    <property type="entry name" value="Monothiol_GRX"/>
    <property type="match status" value="1"/>
</dbReference>
<dbReference type="NCBIfam" id="TIGR00365">
    <property type="entry name" value="Grx4 family monothiol glutaredoxin"/>
    <property type="match status" value="1"/>
</dbReference>
<dbReference type="Gene3D" id="3.40.30.10">
    <property type="entry name" value="Glutaredoxin"/>
    <property type="match status" value="1"/>
</dbReference>
<evidence type="ECO:0000256" key="7">
    <source>
        <dbReference type="PIRNR" id="PIRNR005894"/>
    </source>
</evidence>
<dbReference type="InterPro" id="IPR033658">
    <property type="entry name" value="GRX_PICOT-like"/>
</dbReference>
<sequence>MGIKQFIENELKSNDVVLFMKGTPQFPMCGFSGQVVQILDYLGVPYKGLNVLENDDLRQGIKDFSNWPTIPQLYVKGEFVGGCDIVREMFQANELQQFMKDKGIAVKAPAAS</sequence>
<comment type="caution">
    <text evidence="9">The sequence shown here is derived from an EMBL/GenBank/DDBJ whole genome shotgun (WGS) entry which is preliminary data.</text>
</comment>
<evidence type="ECO:0000313" key="9">
    <source>
        <dbReference type="EMBL" id="MFD2181194.1"/>
    </source>
</evidence>
<keyword evidence="2" id="KW-0001">2Fe-2S</keyword>
<dbReference type="PANTHER" id="PTHR10293">
    <property type="entry name" value="GLUTAREDOXIN FAMILY MEMBER"/>
    <property type="match status" value="1"/>
</dbReference>
<dbReference type="InterPro" id="IPR002109">
    <property type="entry name" value="Glutaredoxin"/>
</dbReference>
<evidence type="ECO:0000256" key="3">
    <source>
        <dbReference type="ARBA" id="ARBA00022723"/>
    </source>
</evidence>
<evidence type="ECO:0000313" key="10">
    <source>
        <dbReference type="Proteomes" id="UP001597314"/>
    </source>
</evidence>
<evidence type="ECO:0000256" key="4">
    <source>
        <dbReference type="ARBA" id="ARBA00023004"/>
    </source>
</evidence>
<dbReference type="RefSeq" id="WP_378476384.1">
    <property type="nucleotide sequence ID" value="NZ_JBHUIW010000002.1"/>
</dbReference>
<dbReference type="CDD" id="cd03028">
    <property type="entry name" value="GRX_PICOT_like"/>
    <property type="match status" value="1"/>
</dbReference>
<keyword evidence="10" id="KW-1185">Reference proteome</keyword>
<dbReference type="SUPFAM" id="SSF52833">
    <property type="entry name" value="Thioredoxin-like"/>
    <property type="match status" value="1"/>
</dbReference>
<keyword evidence="4" id="KW-0408">Iron</keyword>
<proteinExistence type="inferred from homology"/>
<evidence type="ECO:0000256" key="1">
    <source>
        <dbReference type="ARBA" id="ARBA00009630"/>
    </source>
</evidence>
<feature type="domain" description="Glutaredoxin" evidence="8">
    <location>
        <begin position="16"/>
        <end position="80"/>
    </location>
</feature>
<comment type="similarity">
    <text evidence="1 7">Belongs to the glutaredoxin family. Monothiol subfamily.</text>
</comment>